<dbReference type="RefSeq" id="WP_093615854.1">
    <property type="nucleotide sequence ID" value="NZ_FNFF01000016.1"/>
</dbReference>
<accession>A0A1G9GRA8</accession>
<evidence type="ECO:0000313" key="3">
    <source>
        <dbReference type="Proteomes" id="UP000199155"/>
    </source>
</evidence>
<keyword evidence="1" id="KW-0472">Membrane</keyword>
<evidence type="ECO:0000313" key="2">
    <source>
        <dbReference type="EMBL" id="SDL03055.1"/>
    </source>
</evidence>
<feature type="transmembrane region" description="Helical" evidence="1">
    <location>
        <begin position="38"/>
        <end position="56"/>
    </location>
</feature>
<evidence type="ECO:0000256" key="1">
    <source>
        <dbReference type="SAM" id="Phobius"/>
    </source>
</evidence>
<feature type="transmembrane region" description="Helical" evidence="1">
    <location>
        <begin position="12"/>
        <end position="32"/>
    </location>
</feature>
<gene>
    <name evidence="2" type="ORF">SAMN05421806_116157</name>
</gene>
<proteinExistence type="predicted"/>
<organism evidence="2 3">
    <name type="scientific">Streptomyces indicus</name>
    <dbReference type="NCBI Taxonomy" id="417292"/>
    <lineage>
        <taxon>Bacteria</taxon>
        <taxon>Bacillati</taxon>
        <taxon>Actinomycetota</taxon>
        <taxon>Actinomycetes</taxon>
        <taxon>Kitasatosporales</taxon>
        <taxon>Streptomycetaceae</taxon>
        <taxon>Streptomyces</taxon>
    </lineage>
</organism>
<dbReference type="PROSITE" id="PS51257">
    <property type="entry name" value="PROKAR_LIPOPROTEIN"/>
    <property type="match status" value="1"/>
</dbReference>
<reference evidence="2 3" key="1">
    <citation type="submission" date="2016-10" db="EMBL/GenBank/DDBJ databases">
        <authorList>
            <person name="de Groot N.N."/>
        </authorList>
    </citation>
    <scope>NUCLEOTIDE SEQUENCE [LARGE SCALE GENOMIC DNA]</scope>
    <source>
        <strain evidence="2 3">CGMCC 4.5727</strain>
    </source>
</reference>
<name>A0A1G9GRA8_9ACTN</name>
<protein>
    <recommendedName>
        <fullName evidence="4">PH domain-containing protein</fullName>
    </recommendedName>
</protein>
<sequence>MRANVVRRPLFTWIGLTPAVGFYACAIYVAAFLPEDGYAPPLAIAAFTFFFWLLGWHSAIRFTATHLSVTNIVVTSTVEWSDVRRVIVHDGLGIELRDGRELGSIAFGGSLIGTFSGYPTYQTAYRTLQKARKKAQHRERHGGPVRVRWSIDWRRQLTAAAAIYGPLLLLLALRG</sequence>
<dbReference type="EMBL" id="FNFF01000016">
    <property type="protein sequence ID" value="SDL03055.1"/>
    <property type="molecule type" value="Genomic_DNA"/>
</dbReference>
<keyword evidence="1" id="KW-1133">Transmembrane helix</keyword>
<evidence type="ECO:0008006" key="4">
    <source>
        <dbReference type="Google" id="ProtNLM"/>
    </source>
</evidence>
<dbReference type="Proteomes" id="UP000199155">
    <property type="component" value="Unassembled WGS sequence"/>
</dbReference>
<keyword evidence="1" id="KW-0812">Transmembrane</keyword>
<dbReference type="OrthoDB" id="4223490at2"/>
<keyword evidence="3" id="KW-1185">Reference proteome</keyword>
<dbReference type="AlphaFoldDB" id="A0A1G9GRA8"/>